<feature type="transmembrane region" description="Helical" evidence="1">
    <location>
        <begin position="54"/>
        <end position="75"/>
    </location>
</feature>
<dbReference type="EMBL" id="AZFZ01000015">
    <property type="protein sequence ID" value="KRM44328.1"/>
    <property type="molecule type" value="Genomic_DNA"/>
</dbReference>
<keyword evidence="1" id="KW-0812">Transmembrane</keyword>
<protein>
    <submittedName>
        <fullName evidence="2">Uncharacterized protein</fullName>
    </submittedName>
</protein>
<name>A0A0R1YPH0_9LACO</name>
<feature type="transmembrane region" description="Helical" evidence="1">
    <location>
        <begin position="25"/>
        <end position="42"/>
    </location>
</feature>
<keyword evidence="1" id="KW-0472">Membrane</keyword>
<gene>
    <name evidence="2" type="ORF">FD47_GL000590</name>
</gene>
<accession>A0A0R1YPH0</accession>
<dbReference type="AlphaFoldDB" id="A0A0R1YPH0"/>
<dbReference type="RefSeq" id="WP_054733653.1">
    <property type="nucleotide sequence ID" value="NZ_AZFZ01000015.1"/>
</dbReference>
<keyword evidence="1" id="KW-1133">Transmembrane helix</keyword>
<reference evidence="2 3" key="1">
    <citation type="journal article" date="2015" name="Genome Announc.">
        <title>Expanding the biotechnology potential of lactobacilli through comparative genomics of 213 strains and associated genera.</title>
        <authorList>
            <person name="Sun Z."/>
            <person name="Harris H.M."/>
            <person name="McCann A."/>
            <person name="Guo C."/>
            <person name="Argimon S."/>
            <person name="Zhang W."/>
            <person name="Yang X."/>
            <person name="Jeffery I.B."/>
            <person name="Cooney J.C."/>
            <person name="Kagawa T.F."/>
            <person name="Liu W."/>
            <person name="Song Y."/>
            <person name="Salvetti E."/>
            <person name="Wrobel A."/>
            <person name="Rasinkangas P."/>
            <person name="Parkhill J."/>
            <person name="Rea M.C."/>
            <person name="O'Sullivan O."/>
            <person name="Ritari J."/>
            <person name="Douillard F.P."/>
            <person name="Paul Ross R."/>
            <person name="Yang R."/>
            <person name="Briner A.E."/>
            <person name="Felis G.E."/>
            <person name="de Vos W.M."/>
            <person name="Barrangou R."/>
            <person name="Klaenhammer T.R."/>
            <person name="Caufield P.W."/>
            <person name="Cui Y."/>
            <person name="Zhang H."/>
            <person name="O'Toole P.W."/>
        </authorList>
    </citation>
    <scope>NUCLEOTIDE SEQUENCE [LARGE SCALE GENOMIC DNA]</scope>
    <source>
        <strain evidence="2 3">DSM 18390</strain>
    </source>
</reference>
<evidence type="ECO:0000313" key="2">
    <source>
        <dbReference type="EMBL" id="KRM44328.1"/>
    </source>
</evidence>
<dbReference type="InterPro" id="IPR046503">
    <property type="entry name" value="DUF6681"/>
</dbReference>
<comment type="caution">
    <text evidence="2">The sequence shown here is derived from an EMBL/GenBank/DDBJ whole genome shotgun (WGS) entry which is preliminary data.</text>
</comment>
<evidence type="ECO:0000256" key="1">
    <source>
        <dbReference type="SAM" id="Phobius"/>
    </source>
</evidence>
<dbReference type="Proteomes" id="UP000051010">
    <property type="component" value="Unassembled WGS sequence"/>
</dbReference>
<proteinExistence type="predicted"/>
<dbReference type="Pfam" id="PF20386">
    <property type="entry name" value="DUF6681"/>
    <property type="match status" value="1"/>
</dbReference>
<sequence length="278" mass="31975">MFSFLDMINHYLGYFNINVTVKSRIYTVLGFLGNMYLFYISFRFLQNGYYDRGALILLVSIVLFYFLVCNFFYYFTKKQPWFDISPKLARALHLQPHEKEIQANSKMGNTTIQEPQNRRGNAANGIFDDAHVLPAKLDVSPIQQDNLNRLVAQMQQRQLFTADYDGMNDRKIYELLKINGGKPLYAIGKGVMMPYFEMRKEGSSLVVYCGLNQADVYPVGVIKRVGLQSIRSVDLSDLKLYLASVELFGGPYKEIGRSSVLEHQQDYTLRAAVAYKRV</sequence>
<organism evidence="2 3">
    <name type="scientific">Lentilactobacillus parafarraginis DSM 18390 = JCM 14109</name>
    <dbReference type="NCBI Taxonomy" id="1423786"/>
    <lineage>
        <taxon>Bacteria</taxon>
        <taxon>Bacillati</taxon>
        <taxon>Bacillota</taxon>
        <taxon>Bacilli</taxon>
        <taxon>Lactobacillales</taxon>
        <taxon>Lactobacillaceae</taxon>
        <taxon>Lentilactobacillus</taxon>
    </lineage>
</organism>
<dbReference type="PATRIC" id="fig|1423786.4.peg.619"/>
<evidence type="ECO:0000313" key="3">
    <source>
        <dbReference type="Proteomes" id="UP000051010"/>
    </source>
</evidence>